<comment type="caution">
    <text evidence="1">The sequence shown here is derived from an EMBL/GenBank/DDBJ whole genome shotgun (WGS) entry which is preliminary data.</text>
</comment>
<organism evidence="1 2">
    <name type="scientific">Halobacterium salinarum</name>
    <name type="common">Halobacterium halobium</name>
    <dbReference type="NCBI Taxonomy" id="2242"/>
    <lineage>
        <taxon>Archaea</taxon>
        <taxon>Methanobacteriati</taxon>
        <taxon>Methanobacteriota</taxon>
        <taxon>Stenosarchaea group</taxon>
        <taxon>Halobacteria</taxon>
        <taxon>Halobacteriales</taxon>
        <taxon>Halobacteriaceae</taxon>
        <taxon>Halobacterium</taxon>
    </lineage>
</organism>
<dbReference type="EMBL" id="JACHGX010000015">
    <property type="protein sequence ID" value="MBB6090989.1"/>
    <property type="molecule type" value="Genomic_DNA"/>
</dbReference>
<evidence type="ECO:0000313" key="1">
    <source>
        <dbReference type="EMBL" id="MBB6090989.1"/>
    </source>
</evidence>
<accession>A0A841HEX4</accession>
<reference evidence="1" key="1">
    <citation type="submission" date="2020-08" db="EMBL/GenBank/DDBJ databases">
        <title>Genomic Encyclopedia of Type Strains, Phase IV (KMG-IV): sequencing the most valuable type-strain genomes for metagenomic binning, comparative biology and taxonomic classification.</title>
        <authorList>
            <person name="Goeker M."/>
        </authorList>
    </citation>
    <scope>NUCLEOTIDE SEQUENCE</scope>
    <source>
        <strain evidence="1">DSM 669</strain>
    </source>
</reference>
<proteinExistence type="predicted"/>
<gene>
    <name evidence="1" type="ORF">HNR49_002379</name>
</gene>
<dbReference type="Proteomes" id="UP000642919">
    <property type="component" value="Unassembled WGS sequence"/>
</dbReference>
<dbReference type="AlphaFoldDB" id="A0A841HEX4"/>
<evidence type="ECO:0000313" key="2">
    <source>
        <dbReference type="Proteomes" id="UP000642919"/>
    </source>
</evidence>
<sequence>MGTVVWEICVLVPDASMLDVQLSVPLPVWRFVGTVNMEVATLTDRDPIFRPVVRLIAVQVVN</sequence>
<name>A0A841HEX4_HALSI</name>
<protein>
    <submittedName>
        <fullName evidence="1">Uncharacterized protein</fullName>
    </submittedName>
</protein>